<dbReference type="GO" id="GO:0006352">
    <property type="term" value="P:DNA-templated transcription initiation"/>
    <property type="evidence" value="ECO:0007669"/>
    <property type="project" value="InterPro"/>
</dbReference>
<dbReference type="NCBIfam" id="TIGR02937">
    <property type="entry name" value="sigma70-ECF"/>
    <property type="match status" value="1"/>
</dbReference>
<keyword evidence="2 6" id="KW-0805">Transcription regulation</keyword>
<dbReference type="GO" id="GO:0016987">
    <property type="term" value="F:sigma factor activity"/>
    <property type="evidence" value="ECO:0007669"/>
    <property type="project" value="UniProtKB-KW"/>
</dbReference>
<evidence type="ECO:0000256" key="3">
    <source>
        <dbReference type="ARBA" id="ARBA00023082"/>
    </source>
</evidence>
<dbReference type="InterPro" id="IPR013249">
    <property type="entry name" value="RNA_pol_sigma70_r4_t2"/>
</dbReference>
<evidence type="ECO:0000313" key="9">
    <source>
        <dbReference type="EMBL" id="OGF25959.1"/>
    </source>
</evidence>
<evidence type="ECO:0000256" key="2">
    <source>
        <dbReference type="ARBA" id="ARBA00023015"/>
    </source>
</evidence>
<sequence length="188" mass="22243">MQDKTDQELVALTLENQGYFLYLLKRYEDKLKRYILRISNVSGDEAEDILQDTFVKVYRNLNDFDQNLKFSSWIYRITHNEVISHYRRRQARPEGYRLELSEELAHKLASDLDTEREIDLGLLRDNLEAALSNIDEKYREVIILKFFEGLDYREISDVLKKPVGTIGTLINRAKNKLREEIGEKIRVA</sequence>
<dbReference type="EMBL" id="MFGB01000018">
    <property type="protein sequence ID" value="OGF25959.1"/>
    <property type="molecule type" value="Genomic_DNA"/>
</dbReference>
<dbReference type="Gene3D" id="1.10.1740.10">
    <property type="match status" value="1"/>
</dbReference>
<protein>
    <recommendedName>
        <fullName evidence="6">RNA polymerase sigma factor</fullName>
    </recommendedName>
</protein>
<dbReference type="PANTHER" id="PTHR43133">
    <property type="entry name" value="RNA POLYMERASE ECF-TYPE SIGMA FACTO"/>
    <property type="match status" value="1"/>
</dbReference>
<keyword evidence="4 6" id="KW-0238">DNA-binding</keyword>
<dbReference type="PROSITE" id="PS01063">
    <property type="entry name" value="SIGMA70_ECF"/>
    <property type="match status" value="1"/>
</dbReference>
<proteinExistence type="inferred from homology"/>
<dbReference type="Pfam" id="PF08281">
    <property type="entry name" value="Sigma70_r4_2"/>
    <property type="match status" value="1"/>
</dbReference>
<evidence type="ECO:0000259" key="8">
    <source>
        <dbReference type="Pfam" id="PF08281"/>
    </source>
</evidence>
<dbReference type="InterPro" id="IPR014284">
    <property type="entry name" value="RNA_pol_sigma-70_dom"/>
</dbReference>
<reference evidence="9 10" key="1">
    <citation type="journal article" date="2016" name="Nat. Commun.">
        <title>Thousands of microbial genomes shed light on interconnected biogeochemical processes in an aquifer system.</title>
        <authorList>
            <person name="Anantharaman K."/>
            <person name="Brown C.T."/>
            <person name="Hug L.A."/>
            <person name="Sharon I."/>
            <person name="Castelle C.J."/>
            <person name="Probst A.J."/>
            <person name="Thomas B.C."/>
            <person name="Singh A."/>
            <person name="Wilkins M.J."/>
            <person name="Karaoz U."/>
            <person name="Brodie E.L."/>
            <person name="Williams K.H."/>
            <person name="Hubbard S.S."/>
            <person name="Banfield J.F."/>
        </authorList>
    </citation>
    <scope>NUCLEOTIDE SEQUENCE [LARGE SCALE GENOMIC DNA]</scope>
</reference>
<evidence type="ECO:0000256" key="6">
    <source>
        <dbReference type="RuleBase" id="RU000716"/>
    </source>
</evidence>
<accession>A0A1F5SH19</accession>
<dbReference type="STRING" id="1797994.A2227_05660"/>
<dbReference type="InterPro" id="IPR000838">
    <property type="entry name" value="RNA_pol_sigma70_ECF_CS"/>
</dbReference>
<comment type="similarity">
    <text evidence="1 6">Belongs to the sigma-70 factor family. ECF subfamily.</text>
</comment>
<keyword evidence="5 6" id="KW-0804">Transcription</keyword>
<dbReference type="SUPFAM" id="SSF88946">
    <property type="entry name" value="Sigma2 domain of RNA polymerase sigma factors"/>
    <property type="match status" value="1"/>
</dbReference>
<dbReference type="GO" id="GO:0003677">
    <property type="term" value="F:DNA binding"/>
    <property type="evidence" value="ECO:0007669"/>
    <property type="project" value="UniProtKB-KW"/>
</dbReference>
<dbReference type="InterPro" id="IPR013324">
    <property type="entry name" value="RNA_pol_sigma_r3/r4-like"/>
</dbReference>
<evidence type="ECO:0000256" key="1">
    <source>
        <dbReference type="ARBA" id="ARBA00010641"/>
    </source>
</evidence>
<dbReference type="Gene3D" id="1.10.10.10">
    <property type="entry name" value="Winged helix-like DNA-binding domain superfamily/Winged helix DNA-binding domain"/>
    <property type="match status" value="1"/>
</dbReference>
<dbReference type="AlphaFoldDB" id="A0A1F5SH19"/>
<dbReference type="CDD" id="cd06171">
    <property type="entry name" value="Sigma70_r4"/>
    <property type="match status" value="1"/>
</dbReference>
<dbReference type="InterPro" id="IPR036388">
    <property type="entry name" value="WH-like_DNA-bd_sf"/>
</dbReference>
<dbReference type="InterPro" id="IPR007627">
    <property type="entry name" value="RNA_pol_sigma70_r2"/>
</dbReference>
<comment type="caution">
    <text evidence="9">The sequence shown here is derived from an EMBL/GenBank/DDBJ whole genome shotgun (WGS) entry which is preliminary data.</text>
</comment>
<evidence type="ECO:0000313" key="10">
    <source>
        <dbReference type="Proteomes" id="UP000178367"/>
    </source>
</evidence>
<gene>
    <name evidence="9" type="ORF">A2227_05660</name>
</gene>
<dbReference type="PANTHER" id="PTHR43133:SF51">
    <property type="entry name" value="RNA POLYMERASE SIGMA FACTOR"/>
    <property type="match status" value="1"/>
</dbReference>
<name>A0A1F5SH19_9BACT</name>
<dbReference type="Pfam" id="PF04542">
    <property type="entry name" value="Sigma70_r2"/>
    <property type="match status" value="1"/>
</dbReference>
<evidence type="ECO:0000256" key="4">
    <source>
        <dbReference type="ARBA" id="ARBA00023125"/>
    </source>
</evidence>
<feature type="domain" description="RNA polymerase sigma-70 region 2" evidence="7">
    <location>
        <begin position="23"/>
        <end position="91"/>
    </location>
</feature>
<dbReference type="InterPro" id="IPR013325">
    <property type="entry name" value="RNA_pol_sigma_r2"/>
</dbReference>
<organism evidence="9 10">
    <name type="scientific">Candidatus Falkowbacteria bacterium RIFOXYA2_FULL_47_19</name>
    <dbReference type="NCBI Taxonomy" id="1797994"/>
    <lineage>
        <taxon>Bacteria</taxon>
        <taxon>Candidatus Falkowiibacteriota</taxon>
    </lineage>
</organism>
<evidence type="ECO:0000259" key="7">
    <source>
        <dbReference type="Pfam" id="PF04542"/>
    </source>
</evidence>
<dbReference type="Proteomes" id="UP000178367">
    <property type="component" value="Unassembled WGS sequence"/>
</dbReference>
<feature type="domain" description="RNA polymerase sigma factor 70 region 4 type 2" evidence="8">
    <location>
        <begin position="125"/>
        <end position="177"/>
    </location>
</feature>
<dbReference type="InterPro" id="IPR039425">
    <property type="entry name" value="RNA_pol_sigma-70-like"/>
</dbReference>
<evidence type="ECO:0000256" key="5">
    <source>
        <dbReference type="ARBA" id="ARBA00023163"/>
    </source>
</evidence>
<dbReference type="SUPFAM" id="SSF88659">
    <property type="entry name" value="Sigma3 and sigma4 domains of RNA polymerase sigma factors"/>
    <property type="match status" value="1"/>
</dbReference>
<keyword evidence="3 6" id="KW-0731">Sigma factor</keyword>